<accession>Q9YDB3</accession>
<dbReference type="PIR" id="H72697">
    <property type="entry name" value="H72697"/>
</dbReference>
<dbReference type="Gene3D" id="2.60.40.1820">
    <property type="match status" value="1"/>
</dbReference>
<dbReference type="RefSeq" id="WP_010866124.1">
    <property type="nucleotide sequence ID" value="NC_000854.2"/>
</dbReference>
<evidence type="ECO:0000313" key="2">
    <source>
        <dbReference type="EMBL" id="BAA79984.2"/>
    </source>
</evidence>
<dbReference type="eggNOG" id="arCOG14902">
    <property type="taxonomic scope" value="Archaea"/>
</dbReference>
<name>Q9YDB3_AERPE</name>
<keyword evidence="3" id="KW-1185">Reference proteome</keyword>
<evidence type="ECO:0000259" key="1">
    <source>
        <dbReference type="Pfam" id="PF03168"/>
    </source>
</evidence>
<organism evidence="2 3">
    <name type="scientific">Aeropyrum pernix (strain ATCC 700893 / DSM 11879 / JCM 9820 / NBRC 100138 / K1)</name>
    <dbReference type="NCBI Taxonomy" id="272557"/>
    <lineage>
        <taxon>Archaea</taxon>
        <taxon>Thermoproteota</taxon>
        <taxon>Thermoprotei</taxon>
        <taxon>Desulfurococcales</taxon>
        <taxon>Desulfurococcaceae</taxon>
        <taxon>Aeropyrum</taxon>
    </lineage>
</organism>
<evidence type="ECO:0000313" key="3">
    <source>
        <dbReference type="Proteomes" id="UP000002518"/>
    </source>
</evidence>
<feature type="domain" description="Late embryogenesis abundant protein LEA-2 subgroup" evidence="1">
    <location>
        <begin position="55"/>
        <end position="149"/>
    </location>
</feature>
<dbReference type="InterPro" id="IPR004864">
    <property type="entry name" value="LEA_2"/>
</dbReference>
<gene>
    <name evidence="2" type="ordered locus">APE_1000.1</name>
</gene>
<dbReference type="Pfam" id="PF03168">
    <property type="entry name" value="LEA_2"/>
    <property type="match status" value="1"/>
</dbReference>
<dbReference type="AlphaFoldDB" id="Q9YDB3"/>
<protein>
    <recommendedName>
        <fullName evidence="1">Late embryogenesis abundant protein LEA-2 subgroup domain-containing protein</fullName>
    </recommendedName>
</protein>
<dbReference type="EMBL" id="BA000002">
    <property type="protein sequence ID" value="BAA79984.2"/>
    <property type="molecule type" value="Genomic_DNA"/>
</dbReference>
<dbReference type="EnsemblBacteria" id="BAA79984">
    <property type="protein sequence ID" value="BAA79984"/>
    <property type="gene ID" value="APE_1000.1"/>
</dbReference>
<dbReference type="KEGG" id="ape:APE_1000.1"/>
<reference evidence="2 3" key="1">
    <citation type="journal article" date="1999" name="DNA Res.">
        <title>Complete genome sequence of an aerobic hyper-thermophilic crenarchaeon, Aeropyrum pernix K1.</title>
        <authorList>
            <person name="Kawarabayasi Y."/>
            <person name="Hino Y."/>
            <person name="Horikawa H."/>
            <person name="Yamazaki S."/>
            <person name="Haikawa Y."/>
            <person name="Jin-no K."/>
            <person name="Takahashi M."/>
            <person name="Sekine M."/>
            <person name="Baba S."/>
            <person name="Ankai A."/>
            <person name="Kosugi H."/>
            <person name="Hosoyama A."/>
            <person name="Fukui S."/>
            <person name="Nagai Y."/>
            <person name="Nishijima K."/>
            <person name="Nakazawa H."/>
            <person name="Takamiya M."/>
            <person name="Masuda S."/>
            <person name="Funahashi T."/>
            <person name="Tanaka T."/>
            <person name="Kudoh Y."/>
            <person name="Yamazaki J."/>
            <person name="Kushida N."/>
            <person name="Oguchi A."/>
            <person name="Aoki K."/>
            <person name="Kubota K."/>
            <person name="Nakamura Y."/>
            <person name="Nomura N."/>
            <person name="Sako Y."/>
            <person name="Kikuchi H."/>
        </authorList>
    </citation>
    <scope>NUCLEOTIDE SEQUENCE [LARGE SCALE GENOMIC DNA]</scope>
    <source>
        <strain evidence="3">ATCC 700893 / DSM 11879 / JCM 9820 / NBRC 100138 / K1</strain>
    </source>
</reference>
<dbReference type="GeneID" id="1445061"/>
<dbReference type="STRING" id="272557.APE_1000.1"/>
<proteinExistence type="predicted"/>
<sequence length="151" mass="15526">MVSRRAAALALLAALAAVGAVAGYAYLSWSASRAAGEIVVRIVDIDPIGGSVVASIENPTSFGFRVERLEVRVYASSGSGLEEVAVLTSKSPVYLAPGSSSTVYMDVSVGILRALAAVIGGAELVVEVEVEAKPYLGPIPFTQTVPSCNKL</sequence>
<dbReference type="Proteomes" id="UP000002518">
    <property type="component" value="Chromosome"/>
</dbReference>